<feature type="region of interest" description="Disordered" evidence="1">
    <location>
        <begin position="94"/>
        <end position="120"/>
    </location>
</feature>
<gene>
    <name evidence="2" type="ORF">DID88_007548</name>
</gene>
<proteinExistence type="predicted"/>
<keyword evidence="3" id="KW-1185">Reference proteome</keyword>
<organism evidence="2 3">
    <name type="scientific">Monilinia fructigena</name>
    <dbReference type="NCBI Taxonomy" id="38457"/>
    <lineage>
        <taxon>Eukaryota</taxon>
        <taxon>Fungi</taxon>
        <taxon>Dikarya</taxon>
        <taxon>Ascomycota</taxon>
        <taxon>Pezizomycotina</taxon>
        <taxon>Leotiomycetes</taxon>
        <taxon>Helotiales</taxon>
        <taxon>Sclerotiniaceae</taxon>
        <taxon>Monilinia</taxon>
    </lineage>
</organism>
<dbReference type="EMBL" id="QKRW01000005">
    <property type="protein sequence ID" value="RAL66765.1"/>
    <property type="molecule type" value="Genomic_DNA"/>
</dbReference>
<dbReference type="AlphaFoldDB" id="A0A395J2N4"/>
<feature type="compositionally biased region" description="Basic and acidic residues" evidence="1">
    <location>
        <begin position="224"/>
        <end position="247"/>
    </location>
</feature>
<protein>
    <submittedName>
        <fullName evidence="2">Uncharacterized protein</fullName>
    </submittedName>
</protein>
<accession>A0A395J2N4</accession>
<evidence type="ECO:0000256" key="1">
    <source>
        <dbReference type="SAM" id="MobiDB-lite"/>
    </source>
</evidence>
<reference evidence="2 3" key="1">
    <citation type="submission" date="2018-06" db="EMBL/GenBank/DDBJ databases">
        <title>Genome Sequence of the Brown Rot Fungal Pathogen Monilinia fructigena.</title>
        <authorList>
            <person name="Landi L."/>
            <person name="De Miccolis Angelini R.M."/>
            <person name="Pollastro S."/>
            <person name="Abate D."/>
            <person name="Faretra F."/>
            <person name="Romanazzi G."/>
        </authorList>
    </citation>
    <scope>NUCLEOTIDE SEQUENCE [LARGE SCALE GENOMIC DNA]</scope>
    <source>
        <strain evidence="2 3">Mfrg269</strain>
    </source>
</reference>
<feature type="compositionally biased region" description="Polar residues" evidence="1">
    <location>
        <begin position="94"/>
        <end position="110"/>
    </location>
</feature>
<dbReference type="OrthoDB" id="5348404at2759"/>
<sequence>MMSSTIGMVKPTKYLAYPDLKIGIPNLLLFKYPSSPDGGLQPIGPKQGGPLGLMAFADAMNPWDLVKAFARSMRWLFVGVKHREADASYKQASYNNDNDMSLQSANSEGETSFKARDDGLPIANGYRSNTFGSTKGAMEGYTSAAQRYTPQRLDVSTNGMQYANPPGPPRCQQSHPGSMRRQENPIGVSVSGEPESYLSQVARPISPYGVRQLSEPELFLEQKRAKRAAEKAARDRADQEERERSARPSEQWANSRVPVQPPDEPPRAMFITNYGDHRRNHPLR</sequence>
<evidence type="ECO:0000313" key="2">
    <source>
        <dbReference type="EMBL" id="RAL66765.1"/>
    </source>
</evidence>
<feature type="region of interest" description="Disordered" evidence="1">
    <location>
        <begin position="224"/>
        <end position="284"/>
    </location>
</feature>
<evidence type="ECO:0000313" key="3">
    <source>
        <dbReference type="Proteomes" id="UP000249056"/>
    </source>
</evidence>
<name>A0A395J2N4_9HELO</name>
<dbReference type="Proteomes" id="UP000249056">
    <property type="component" value="Unassembled WGS sequence"/>
</dbReference>
<comment type="caution">
    <text evidence="2">The sequence shown here is derived from an EMBL/GenBank/DDBJ whole genome shotgun (WGS) entry which is preliminary data.</text>
</comment>